<accession>Q8KDM6</accession>
<dbReference type="eggNOG" id="ENOG50303G5">
    <property type="taxonomic scope" value="Bacteria"/>
</dbReference>
<dbReference type="RefSeq" id="WP_010932699.1">
    <property type="nucleotide sequence ID" value="NC_002932.3"/>
</dbReference>
<gene>
    <name evidence="2" type="ordered locus">CT1020</name>
</gene>
<feature type="signal peptide" evidence="1">
    <location>
        <begin position="1"/>
        <end position="27"/>
    </location>
</feature>
<reference evidence="2 3" key="1">
    <citation type="journal article" date="2002" name="Proc. Natl. Acad. Sci. U.S.A.">
        <title>The complete genome sequence of Chlorobium tepidum TLS, a photosynthetic, anaerobic, green-sulfur bacterium.</title>
        <authorList>
            <person name="Eisen J.A."/>
            <person name="Nelson K.E."/>
            <person name="Paulsen I.T."/>
            <person name="Heidelberg J.F."/>
            <person name="Wu M."/>
            <person name="Dodson R.J."/>
            <person name="Deboy R."/>
            <person name="Gwinn M.L."/>
            <person name="Nelson W.C."/>
            <person name="Haft D.H."/>
            <person name="Hickey E.K."/>
            <person name="Peterson J.D."/>
            <person name="Durkin A.S."/>
            <person name="Kolonay J.L."/>
            <person name="Yang F."/>
            <person name="Holt I."/>
            <person name="Umayam L.A."/>
            <person name="Mason T."/>
            <person name="Brenner M."/>
            <person name="Shea T.P."/>
            <person name="Parksey D."/>
            <person name="Nierman W.C."/>
            <person name="Feldblyum T.V."/>
            <person name="Hansen C.L."/>
            <person name="Craven M.B."/>
            <person name="Radune D."/>
            <person name="Vamathevan J."/>
            <person name="Khouri H."/>
            <person name="White O."/>
            <person name="Gruber T.M."/>
            <person name="Ketchum K.A."/>
            <person name="Venter J.C."/>
            <person name="Tettelin H."/>
            <person name="Bryant D.A."/>
            <person name="Fraser C.M."/>
        </authorList>
    </citation>
    <scope>NUCLEOTIDE SEQUENCE [LARGE SCALE GENOMIC DNA]</scope>
    <source>
        <strain evidence="3">ATCC 49652 / DSM 12025 / NBRC 103806 / TLS</strain>
    </source>
</reference>
<protein>
    <recommendedName>
        <fullName evidence="4">SoxXA-binding protein SoxK</fullName>
    </recommendedName>
</protein>
<dbReference type="HOGENOM" id="CLU_2274704_0_0_10"/>
<sequence>MKKVLSLLSMLVLTPSASLLLAEPAPAAPAASSSPLIEQAEAARKEADALGYEWRDTAKILDSAREALQRGDQAESDKLASKALFQARAAKAQAQFMDKNWQMMIPKN</sequence>
<evidence type="ECO:0008006" key="4">
    <source>
        <dbReference type="Google" id="ProtNLM"/>
    </source>
</evidence>
<keyword evidence="1" id="KW-0732">Signal</keyword>
<proteinExistence type="predicted"/>
<dbReference type="Proteomes" id="UP000001007">
    <property type="component" value="Chromosome"/>
</dbReference>
<dbReference type="STRING" id="194439.CT1020"/>
<dbReference type="PATRIC" id="fig|194439.7.peg.928"/>
<dbReference type="OrthoDB" id="598454at2"/>
<dbReference type="EnsemblBacteria" id="AAM72254">
    <property type="protein sequence ID" value="AAM72254"/>
    <property type="gene ID" value="CT1020"/>
</dbReference>
<organism evidence="2 3">
    <name type="scientific">Chlorobaculum tepidum (strain ATCC 49652 / DSM 12025 / NBRC 103806 / TLS)</name>
    <name type="common">Chlorobium tepidum</name>
    <dbReference type="NCBI Taxonomy" id="194439"/>
    <lineage>
        <taxon>Bacteria</taxon>
        <taxon>Pseudomonadati</taxon>
        <taxon>Chlorobiota</taxon>
        <taxon>Chlorobiia</taxon>
        <taxon>Chlorobiales</taxon>
        <taxon>Chlorobiaceae</taxon>
        <taxon>Chlorobaculum</taxon>
    </lineage>
</organism>
<name>Q8KDM6_CHLTE</name>
<evidence type="ECO:0000256" key="1">
    <source>
        <dbReference type="SAM" id="SignalP"/>
    </source>
</evidence>
<evidence type="ECO:0000313" key="3">
    <source>
        <dbReference type="Proteomes" id="UP000001007"/>
    </source>
</evidence>
<keyword evidence="3" id="KW-1185">Reference proteome</keyword>
<dbReference type="AlphaFoldDB" id="Q8KDM6"/>
<dbReference type="EMBL" id="AE006470">
    <property type="protein sequence ID" value="AAM72254.1"/>
    <property type="molecule type" value="Genomic_DNA"/>
</dbReference>
<feature type="chain" id="PRO_5004309194" description="SoxXA-binding protein SoxK" evidence="1">
    <location>
        <begin position="28"/>
        <end position="108"/>
    </location>
</feature>
<dbReference type="KEGG" id="cte:CT1020"/>
<evidence type="ECO:0000313" key="2">
    <source>
        <dbReference type="EMBL" id="AAM72254.1"/>
    </source>
</evidence>